<evidence type="ECO:0000313" key="1">
    <source>
        <dbReference type="EMBL" id="SJK99331.1"/>
    </source>
</evidence>
<accession>A0A284QSG8</accession>
<dbReference type="EMBL" id="FUEG01000002">
    <property type="protein sequence ID" value="SJK99331.1"/>
    <property type="molecule type" value="Genomic_DNA"/>
</dbReference>
<dbReference type="AlphaFoldDB" id="A0A284QSG8"/>
<name>A0A284QSG8_ARMOS</name>
<keyword evidence="2" id="KW-1185">Reference proteome</keyword>
<organism evidence="1 2">
    <name type="scientific">Armillaria ostoyae</name>
    <name type="common">Armillaria root rot fungus</name>
    <dbReference type="NCBI Taxonomy" id="47428"/>
    <lineage>
        <taxon>Eukaryota</taxon>
        <taxon>Fungi</taxon>
        <taxon>Dikarya</taxon>
        <taxon>Basidiomycota</taxon>
        <taxon>Agaricomycotina</taxon>
        <taxon>Agaricomycetes</taxon>
        <taxon>Agaricomycetidae</taxon>
        <taxon>Agaricales</taxon>
        <taxon>Marasmiineae</taxon>
        <taxon>Physalacriaceae</taxon>
        <taxon>Armillaria</taxon>
    </lineage>
</organism>
<proteinExistence type="predicted"/>
<sequence length="183" mass="20121">MSPYSNRIPDLRSWWPQQKNKTGLNLGQEAYNGARSLTAESDSPCHPIPSHCTHIHPAADIQVLLSFGRLTKSTALQGCDNKRGKASLAVTAVLFPPQKQTSPRLAQSTNAPPSIIHFRIAGDVGGPGEPLVDTKNNTLVGSSYRDRRGRTVVGLLYFADEPSERPRNILDIETTMKRLEFAF</sequence>
<gene>
    <name evidence="1" type="ORF">ARMOST_02624</name>
</gene>
<dbReference type="Proteomes" id="UP000219338">
    <property type="component" value="Unassembled WGS sequence"/>
</dbReference>
<reference evidence="2" key="1">
    <citation type="journal article" date="2017" name="Nat. Ecol. Evol.">
        <title>Genome expansion and lineage-specific genetic innovations in the forest pathogenic fungi Armillaria.</title>
        <authorList>
            <person name="Sipos G."/>
            <person name="Prasanna A.N."/>
            <person name="Walter M.C."/>
            <person name="O'Connor E."/>
            <person name="Balint B."/>
            <person name="Krizsan K."/>
            <person name="Kiss B."/>
            <person name="Hess J."/>
            <person name="Varga T."/>
            <person name="Slot J."/>
            <person name="Riley R."/>
            <person name="Boka B."/>
            <person name="Rigling D."/>
            <person name="Barry K."/>
            <person name="Lee J."/>
            <person name="Mihaltcheva S."/>
            <person name="LaButti K."/>
            <person name="Lipzen A."/>
            <person name="Waldron R."/>
            <person name="Moloney N.M."/>
            <person name="Sperisen C."/>
            <person name="Kredics L."/>
            <person name="Vagvoelgyi C."/>
            <person name="Patrignani A."/>
            <person name="Fitzpatrick D."/>
            <person name="Nagy I."/>
            <person name="Doyle S."/>
            <person name="Anderson J.B."/>
            <person name="Grigoriev I.V."/>
            <person name="Gueldener U."/>
            <person name="Muensterkoetter M."/>
            <person name="Nagy L.G."/>
        </authorList>
    </citation>
    <scope>NUCLEOTIDE SEQUENCE [LARGE SCALE GENOMIC DNA]</scope>
    <source>
        <strain evidence="2">C18/9</strain>
    </source>
</reference>
<evidence type="ECO:0000313" key="2">
    <source>
        <dbReference type="Proteomes" id="UP000219338"/>
    </source>
</evidence>
<protein>
    <submittedName>
        <fullName evidence="1">Uncharacterized protein</fullName>
    </submittedName>
</protein>